<dbReference type="EMBL" id="CP032698">
    <property type="protein sequence ID" value="AYG83151.1"/>
    <property type="molecule type" value="Genomic_DNA"/>
</dbReference>
<protein>
    <recommendedName>
        <fullName evidence="3">DNA primase/polymerase bifunctional N-terminal domain-containing protein</fullName>
    </recommendedName>
</protein>
<evidence type="ECO:0008006" key="3">
    <source>
        <dbReference type="Google" id="ProtNLM"/>
    </source>
</evidence>
<name>A0A387HKB4_9ACTN</name>
<organism evidence="1 2">
    <name type="scientific">Streptomyces hundungensis</name>
    <dbReference type="NCBI Taxonomy" id="1077946"/>
    <lineage>
        <taxon>Bacteria</taxon>
        <taxon>Bacillati</taxon>
        <taxon>Actinomycetota</taxon>
        <taxon>Actinomycetes</taxon>
        <taxon>Kitasatosporales</taxon>
        <taxon>Streptomycetaceae</taxon>
        <taxon>Streptomyces</taxon>
    </lineage>
</organism>
<dbReference type="AlphaFoldDB" id="A0A387HKB4"/>
<proteinExistence type="predicted"/>
<accession>A0A387HKB4</accession>
<gene>
    <name evidence="1" type="ORF">DWB77_05347</name>
</gene>
<dbReference type="Proteomes" id="UP000271554">
    <property type="component" value="Chromosome"/>
</dbReference>
<evidence type="ECO:0000313" key="1">
    <source>
        <dbReference type="EMBL" id="AYG83151.1"/>
    </source>
</evidence>
<evidence type="ECO:0000313" key="2">
    <source>
        <dbReference type="Proteomes" id="UP000271554"/>
    </source>
</evidence>
<reference evidence="1 2" key="1">
    <citation type="submission" date="2018-10" db="EMBL/GenBank/DDBJ databases">
        <title>Relationship between Morphology and Antimicrobial Activity in Streptomyces.</title>
        <authorList>
            <person name="Kang H.J."/>
            <person name="Kim S.B."/>
        </authorList>
    </citation>
    <scope>NUCLEOTIDE SEQUENCE [LARGE SCALE GENOMIC DNA]</scope>
    <source>
        <strain evidence="1 2">BH38</strain>
    </source>
</reference>
<dbReference type="RefSeq" id="WP_162952624.1">
    <property type="nucleotide sequence ID" value="NZ_CP032698.1"/>
</dbReference>
<sequence length="162" mass="17278">MRTTADRDAAVAVWLADSLNRPAGAREQWEEYHLAVLALGRRFSAVRLADDLVYAVAATAGPVTATAALRRLRGPVIHDVRGHRFYALVPPSPPSQSLGPYATYLGLGNYIGVPRVGDAEPVERLAAYWVVPMATPGALCDPMQLADLIETGTAILGVETTA</sequence>
<keyword evidence="2" id="KW-1185">Reference proteome</keyword>
<dbReference type="KEGG" id="shun:DWB77_05347"/>